<name>A0AAV5V513_9BILA</name>
<feature type="non-terminal residue" evidence="2">
    <location>
        <position position="1"/>
    </location>
</feature>
<gene>
    <name evidence="3" type="ORF">PFISCL1PPCAC_11199</name>
    <name evidence="1" type="ORF">PFISCL1PPCAC_3566</name>
    <name evidence="2" type="ORF">PFISCL1PPCAC_4660</name>
</gene>
<evidence type="ECO:0000313" key="4">
    <source>
        <dbReference type="Proteomes" id="UP001432322"/>
    </source>
</evidence>
<dbReference type="EMBL" id="BTSY01000001">
    <property type="protein sequence ID" value="GMT12269.1"/>
    <property type="molecule type" value="Genomic_DNA"/>
</dbReference>
<reference evidence="2" key="1">
    <citation type="submission" date="2023-10" db="EMBL/GenBank/DDBJ databases">
        <title>Genome assembly of Pristionchus species.</title>
        <authorList>
            <person name="Yoshida K."/>
            <person name="Sommer R.J."/>
        </authorList>
    </citation>
    <scope>NUCLEOTIDE SEQUENCE</scope>
    <source>
        <strain evidence="2">RS5133</strain>
    </source>
</reference>
<proteinExistence type="predicted"/>
<evidence type="ECO:0000313" key="2">
    <source>
        <dbReference type="EMBL" id="GMT13363.1"/>
    </source>
</evidence>
<sequence>AVLLSNSRGTIGCKGPRRKQIRDSSQDPRFALNLGFGLFILLDHHVRQLVLDLITEARCSRRVVLSVVRLFLRYAHHVDGSIEGSWVIASVGGGE</sequence>
<comment type="caution">
    <text evidence="2">The sequence shown here is derived from an EMBL/GenBank/DDBJ whole genome shotgun (WGS) entry which is preliminary data.</text>
</comment>
<dbReference type="AlphaFoldDB" id="A0AAV5V513"/>
<dbReference type="EMBL" id="BTSY01000003">
    <property type="protein sequence ID" value="GMT19902.1"/>
    <property type="molecule type" value="Genomic_DNA"/>
</dbReference>
<feature type="non-terminal residue" evidence="2">
    <location>
        <position position="95"/>
    </location>
</feature>
<dbReference type="EMBL" id="BTSY01000002">
    <property type="protein sequence ID" value="GMT13363.1"/>
    <property type="molecule type" value="Genomic_DNA"/>
</dbReference>
<protein>
    <submittedName>
        <fullName evidence="2">Uncharacterized protein</fullName>
    </submittedName>
</protein>
<evidence type="ECO:0000313" key="1">
    <source>
        <dbReference type="EMBL" id="GMT12269.1"/>
    </source>
</evidence>
<keyword evidence="4" id="KW-1185">Reference proteome</keyword>
<organism evidence="2 4">
    <name type="scientific">Pristionchus fissidentatus</name>
    <dbReference type="NCBI Taxonomy" id="1538716"/>
    <lineage>
        <taxon>Eukaryota</taxon>
        <taxon>Metazoa</taxon>
        <taxon>Ecdysozoa</taxon>
        <taxon>Nematoda</taxon>
        <taxon>Chromadorea</taxon>
        <taxon>Rhabditida</taxon>
        <taxon>Rhabditina</taxon>
        <taxon>Diplogasteromorpha</taxon>
        <taxon>Diplogasteroidea</taxon>
        <taxon>Neodiplogasteridae</taxon>
        <taxon>Pristionchus</taxon>
    </lineage>
</organism>
<evidence type="ECO:0000313" key="3">
    <source>
        <dbReference type="EMBL" id="GMT19902.1"/>
    </source>
</evidence>
<accession>A0AAV5V513</accession>
<dbReference type="Proteomes" id="UP001432322">
    <property type="component" value="Unassembled WGS sequence"/>
</dbReference>